<dbReference type="Proteomes" id="UP001349262">
    <property type="component" value="Unassembled WGS sequence"/>
</dbReference>
<evidence type="ECO:0000313" key="2">
    <source>
        <dbReference type="Proteomes" id="UP001349262"/>
    </source>
</evidence>
<organism evidence="1 2">
    <name type="scientific">Methylobacterium radiotolerans</name>
    <dbReference type="NCBI Taxonomy" id="31998"/>
    <lineage>
        <taxon>Bacteria</taxon>
        <taxon>Pseudomonadati</taxon>
        <taxon>Pseudomonadota</taxon>
        <taxon>Alphaproteobacteria</taxon>
        <taxon>Hyphomicrobiales</taxon>
        <taxon>Methylobacteriaceae</taxon>
        <taxon>Methylobacterium</taxon>
    </lineage>
</organism>
<proteinExistence type="predicted"/>
<keyword evidence="2" id="KW-1185">Reference proteome</keyword>
<dbReference type="EMBL" id="MLBY01000005">
    <property type="protein sequence ID" value="MEE7458222.1"/>
    <property type="molecule type" value="Genomic_DNA"/>
</dbReference>
<gene>
    <name evidence="1" type="ORF">MRSR164_16030</name>
</gene>
<evidence type="ECO:0000313" key="1">
    <source>
        <dbReference type="EMBL" id="MEE7458222.1"/>
    </source>
</evidence>
<protein>
    <submittedName>
        <fullName evidence="1">Uncharacterized protein</fullName>
    </submittedName>
</protein>
<name>A0ABU7TD50_9HYPH</name>
<sequence>MTPVNQCLRKVGHVSAGVDPTTVKRICEALDELERAYRRPSERIVALEAVLHDFGRYGSVNDTPFRRFLRISVERRQNKWARHV</sequence>
<comment type="caution">
    <text evidence="1">The sequence shown here is derived from an EMBL/GenBank/DDBJ whole genome shotgun (WGS) entry which is preliminary data.</text>
</comment>
<reference evidence="1 2" key="1">
    <citation type="journal article" date="2012" name="Genet. Mol. Biol.">
        <title>Analysis of 16S rRNA and mxaF genes revealing insights into Methylobacterium niche-specific plant association.</title>
        <authorList>
            <person name="Dourado M.N."/>
            <person name="Andreote F.D."/>
            <person name="Dini-Andreote F."/>
            <person name="Conti R."/>
            <person name="Araujo J.M."/>
            <person name="Araujo W.L."/>
        </authorList>
    </citation>
    <scope>NUCLEOTIDE SEQUENCE [LARGE SCALE GENOMIC DNA]</scope>
    <source>
        <strain evidence="1 2">SR1.6/4</strain>
    </source>
</reference>
<accession>A0ABU7TD50</accession>